<evidence type="ECO:0000256" key="4">
    <source>
        <dbReference type="ARBA" id="ARBA00013457"/>
    </source>
</evidence>
<comment type="similarity">
    <text evidence="3">Belongs to the nitronate monooxygenase family. NMO class I subfamily.</text>
</comment>
<comment type="cofactor">
    <cofactor evidence="1">
        <name>FMN</name>
        <dbReference type="ChEBI" id="CHEBI:58210"/>
    </cofactor>
</comment>
<name>A0A7K3LW75_9ACTN</name>
<evidence type="ECO:0000256" key="6">
    <source>
        <dbReference type="ARBA" id="ARBA00022630"/>
    </source>
</evidence>
<gene>
    <name evidence="13" type="ORF">GYA93_23710</name>
</gene>
<proteinExistence type="inferred from homology"/>
<dbReference type="GO" id="GO:0018580">
    <property type="term" value="F:nitronate monooxygenase activity"/>
    <property type="evidence" value="ECO:0007669"/>
    <property type="project" value="InterPro"/>
</dbReference>
<protein>
    <recommendedName>
        <fullName evidence="4">Probable nitronate monooxygenase</fullName>
    </recommendedName>
    <alternativeName>
        <fullName evidence="11">Propionate 3-nitronate monooxygenase</fullName>
    </alternativeName>
</protein>
<evidence type="ECO:0000313" key="13">
    <source>
        <dbReference type="EMBL" id="NDK92535.1"/>
    </source>
</evidence>
<dbReference type="Proteomes" id="UP000466307">
    <property type="component" value="Unassembled WGS sequence"/>
</dbReference>
<keyword evidence="10 13" id="KW-0503">Monooxygenase</keyword>
<keyword evidence="9" id="KW-0560">Oxidoreductase</keyword>
<keyword evidence="7" id="KW-0288">FMN</keyword>
<dbReference type="GO" id="GO:0009636">
    <property type="term" value="P:response to toxic substance"/>
    <property type="evidence" value="ECO:0007669"/>
    <property type="project" value="UniProtKB-KW"/>
</dbReference>
<evidence type="ECO:0000256" key="3">
    <source>
        <dbReference type="ARBA" id="ARBA00009881"/>
    </source>
</evidence>
<dbReference type="GO" id="GO:0000166">
    <property type="term" value="F:nucleotide binding"/>
    <property type="evidence" value="ECO:0007669"/>
    <property type="project" value="UniProtKB-KW"/>
</dbReference>
<dbReference type="Gene3D" id="3.20.20.70">
    <property type="entry name" value="Aldolase class I"/>
    <property type="match status" value="1"/>
</dbReference>
<dbReference type="AlphaFoldDB" id="A0A7K3LW75"/>
<dbReference type="Pfam" id="PF03060">
    <property type="entry name" value="NMO"/>
    <property type="match status" value="1"/>
</dbReference>
<keyword evidence="5" id="KW-0216">Detoxification</keyword>
<comment type="catalytic activity">
    <reaction evidence="12">
        <text>3 propionate 3-nitronate + 3 O2 + H2O = 3 3-oxopropanoate + 2 nitrate + nitrite + H2O2 + 3 H(+)</text>
        <dbReference type="Rhea" id="RHEA:57332"/>
        <dbReference type="ChEBI" id="CHEBI:15377"/>
        <dbReference type="ChEBI" id="CHEBI:15378"/>
        <dbReference type="ChEBI" id="CHEBI:15379"/>
        <dbReference type="ChEBI" id="CHEBI:16240"/>
        <dbReference type="ChEBI" id="CHEBI:16301"/>
        <dbReference type="ChEBI" id="CHEBI:17632"/>
        <dbReference type="ChEBI" id="CHEBI:33190"/>
        <dbReference type="ChEBI" id="CHEBI:136067"/>
    </reaction>
</comment>
<evidence type="ECO:0000256" key="2">
    <source>
        <dbReference type="ARBA" id="ARBA00003535"/>
    </source>
</evidence>
<evidence type="ECO:0000313" key="14">
    <source>
        <dbReference type="Proteomes" id="UP000466307"/>
    </source>
</evidence>
<sequence>MFELSDLEIPVVAAPMAGGPSTTALAIAVNHAGGLGFLAAGYADPGVLAGQIADVRIATGAPFGVNIFVPGLPVRDRVAVQEYRESLRPLADRYGIDLPDIVEVDDDGYRTKLDLVIEHRVPVVSFTFGLPSAEDVARLHDAGIFVVSTVADPDDADRAVALGVDALCVQGVEAGGHRGTLDLDAVPNTTPTVRLVREVVDRSDVPVIAAGGIGDGTAIIAALAAGASAVQLGTALLDTDEAGTKPTHRAALRDPRFTETVVTRCFSGRYAQALRNRFTDTYSPSAPAEYPALHHLTSPLRKAAAAADDADDLNLWAGHAFRSAPTGPAAEVITTLWADARRG</sequence>
<dbReference type="SUPFAM" id="SSF51412">
    <property type="entry name" value="Inosine monophosphate dehydrogenase (IMPDH)"/>
    <property type="match status" value="1"/>
</dbReference>
<comment type="caution">
    <text evidence="13">The sequence shown here is derived from an EMBL/GenBank/DDBJ whole genome shotgun (WGS) entry which is preliminary data.</text>
</comment>
<evidence type="ECO:0000256" key="1">
    <source>
        <dbReference type="ARBA" id="ARBA00001917"/>
    </source>
</evidence>
<accession>A0A7K3LW75</accession>
<evidence type="ECO:0000256" key="9">
    <source>
        <dbReference type="ARBA" id="ARBA00023002"/>
    </source>
</evidence>
<dbReference type="InterPro" id="IPR013785">
    <property type="entry name" value="Aldolase_TIM"/>
</dbReference>
<evidence type="ECO:0000256" key="8">
    <source>
        <dbReference type="ARBA" id="ARBA00022741"/>
    </source>
</evidence>
<evidence type="ECO:0000256" key="10">
    <source>
        <dbReference type="ARBA" id="ARBA00023033"/>
    </source>
</evidence>
<evidence type="ECO:0000256" key="11">
    <source>
        <dbReference type="ARBA" id="ARBA00031155"/>
    </source>
</evidence>
<dbReference type="FunFam" id="3.20.20.70:FF:000154">
    <property type="entry name" value="Probable nitronate monooxygenase"/>
    <property type="match status" value="1"/>
</dbReference>
<keyword evidence="8" id="KW-0547">Nucleotide-binding</keyword>
<dbReference type="PANTHER" id="PTHR42747">
    <property type="entry name" value="NITRONATE MONOOXYGENASE-RELATED"/>
    <property type="match status" value="1"/>
</dbReference>
<keyword evidence="14" id="KW-1185">Reference proteome</keyword>
<dbReference type="CDD" id="cd04730">
    <property type="entry name" value="NPD_like"/>
    <property type="match status" value="1"/>
</dbReference>
<organism evidence="13 14">
    <name type="scientific">Gordonia desulfuricans</name>
    <dbReference type="NCBI Taxonomy" id="89051"/>
    <lineage>
        <taxon>Bacteria</taxon>
        <taxon>Bacillati</taxon>
        <taxon>Actinomycetota</taxon>
        <taxon>Actinomycetes</taxon>
        <taxon>Mycobacteriales</taxon>
        <taxon>Gordoniaceae</taxon>
        <taxon>Gordonia</taxon>
    </lineage>
</organism>
<evidence type="ECO:0000256" key="7">
    <source>
        <dbReference type="ARBA" id="ARBA00022643"/>
    </source>
</evidence>
<reference evidence="13 14" key="1">
    <citation type="submission" date="2020-01" db="EMBL/GenBank/DDBJ databases">
        <title>Investigation of new actinobacteria for the biodesulphurisation of diesel fuel.</title>
        <authorList>
            <person name="Athi Narayanan S.M."/>
        </authorList>
    </citation>
    <scope>NUCLEOTIDE SEQUENCE [LARGE SCALE GENOMIC DNA]</scope>
    <source>
        <strain evidence="13 14">213E</strain>
    </source>
</reference>
<dbReference type="RefSeq" id="WP_059038133.1">
    <property type="nucleotide sequence ID" value="NZ_JAADZU010000134.1"/>
</dbReference>
<dbReference type="PANTHER" id="PTHR42747:SF3">
    <property type="entry name" value="NITRONATE MONOOXYGENASE-RELATED"/>
    <property type="match status" value="1"/>
</dbReference>
<dbReference type="InterPro" id="IPR004136">
    <property type="entry name" value="NMO"/>
</dbReference>
<dbReference type="EMBL" id="JAADZU010000134">
    <property type="protein sequence ID" value="NDK92535.1"/>
    <property type="molecule type" value="Genomic_DNA"/>
</dbReference>
<evidence type="ECO:0000256" key="5">
    <source>
        <dbReference type="ARBA" id="ARBA00022575"/>
    </source>
</evidence>
<evidence type="ECO:0000256" key="12">
    <source>
        <dbReference type="ARBA" id="ARBA00049401"/>
    </source>
</evidence>
<keyword evidence="6" id="KW-0285">Flavoprotein</keyword>
<comment type="function">
    <text evidence="2">Nitronate monooxygenase that uses molecular oxygen to catalyze the oxidative denitrification of alkyl nitronates. Acts on propionate 3-nitronate (P3N), the presumed physiological substrate. Probably functions in the detoxification of P3N, a metabolic poison produced by plants and fungi as a defense mechanism.</text>
</comment>